<dbReference type="Pfam" id="PF00145">
    <property type="entry name" value="DNA_methylase"/>
    <property type="match status" value="1"/>
</dbReference>
<dbReference type="Gene3D" id="3.90.120.10">
    <property type="entry name" value="DNA Methylase, subunit A, domain 2"/>
    <property type="match status" value="1"/>
</dbReference>
<dbReference type="InterPro" id="IPR001525">
    <property type="entry name" value="C5_MeTfrase"/>
</dbReference>
<evidence type="ECO:0000313" key="5">
    <source>
        <dbReference type="EMBL" id="CAN77846.1"/>
    </source>
</evidence>
<evidence type="ECO:0000256" key="2">
    <source>
        <dbReference type="ARBA" id="ARBA00022603"/>
    </source>
</evidence>
<dbReference type="InterPro" id="IPR050390">
    <property type="entry name" value="C5-Methyltransferase"/>
</dbReference>
<accession>A5AE27</accession>
<sequence>MEDRWWDFGVIDVGSSDGQTVVKNNQVAKDIQVAAGEITIRLKTLIQVLVLVPFPHIEQVAISSDAPKKMMGSACKGTRKAEKSVLYDHLPLPLNEDDYLRVCRIPKKKGANFRDLPGVVVGANNVARRDPKTEMELPSGKQMVPDYALNFSEGKSTKPFARLWWDETVPTVLTKPDPHCQAYLHPEQDRVLTVRESARLQGFPDYYKFCGQVKERYCQIGNAVAVPVARALGYAMGLAVQKLSRAEPLLTLPPKFSHSTTAQLLQASVSDA</sequence>
<keyword evidence="2" id="KW-0489">Methyltransferase</keyword>
<keyword evidence="3" id="KW-0808">Transferase</keyword>
<keyword evidence="4" id="KW-0949">S-adenosyl-L-methionine</keyword>
<evidence type="ECO:0000256" key="1">
    <source>
        <dbReference type="ARBA" id="ARBA00011975"/>
    </source>
</evidence>
<dbReference type="EMBL" id="AM424252">
    <property type="protein sequence ID" value="CAN77846.1"/>
    <property type="molecule type" value="Genomic_DNA"/>
</dbReference>
<dbReference type="EC" id="2.1.1.37" evidence="1"/>
<proteinExistence type="predicted"/>
<reference evidence="5" key="1">
    <citation type="journal article" date="2007" name="PLoS ONE">
        <title>The first genome sequence of an elite grapevine cultivar (Pinot noir Vitis vinifera L.): coping with a highly heterozygous genome.</title>
        <authorList>
            <person name="Velasco R."/>
            <person name="Zharkikh A."/>
            <person name="Troggio M."/>
            <person name="Cartwright D.A."/>
            <person name="Cestaro A."/>
            <person name="Pruss D."/>
            <person name="Pindo M."/>
            <person name="FitzGerald L.M."/>
            <person name="Vezzulli S."/>
            <person name="Reid J."/>
            <person name="Malacarne G."/>
            <person name="Iliev D."/>
            <person name="Coppola G."/>
            <person name="Wardell B."/>
            <person name="Micheletti D."/>
            <person name="Macalma T."/>
            <person name="Facci M."/>
            <person name="Mitchell J.T."/>
            <person name="Perazzolli M."/>
            <person name="Eldredge G."/>
            <person name="Gatto P."/>
            <person name="Oyzerski R."/>
            <person name="Moretto M."/>
            <person name="Gutin N."/>
            <person name="Stefanini M."/>
            <person name="Chen Y."/>
            <person name="Segala C."/>
            <person name="Davenport C."/>
            <person name="Dematte L."/>
            <person name="Mraz A."/>
            <person name="Battilana J."/>
            <person name="Stormo K."/>
            <person name="Costa F."/>
            <person name="Tao Q."/>
            <person name="Si-Ammour A."/>
            <person name="Harkins T."/>
            <person name="Lackey A."/>
            <person name="Perbost C."/>
            <person name="Taillon B."/>
            <person name="Stella A."/>
            <person name="Solovyev V."/>
            <person name="Fawcett J.A."/>
            <person name="Sterck L."/>
            <person name="Vandepoele K."/>
            <person name="Grando S.M."/>
            <person name="Toppo S."/>
            <person name="Moser C."/>
            <person name="Lanchbury J."/>
            <person name="Bogden R."/>
            <person name="Skolnick M."/>
            <person name="Sgaramella V."/>
            <person name="Bhatnagar S.K."/>
            <person name="Fontana P."/>
            <person name="Gutin A."/>
            <person name="Van de Peer Y."/>
            <person name="Salamini F."/>
            <person name="Viola R."/>
        </authorList>
    </citation>
    <scope>NUCLEOTIDE SEQUENCE</scope>
</reference>
<dbReference type="GO" id="GO:0003886">
    <property type="term" value="F:DNA (cytosine-5-)-methyltransferase activity"/>
    <property type="evidence" value="ECO:0007669"/>
    <property type="project" value="UniProtKB-EC"/>
</dbReference>
<dbReference type="InterPro" id="IPR029063">
    <property type="entry name" value="SAM-dependent_MTases_sf"/>
</dbReference>
<dbReference type="SUPFAM" id="SSF53335">
    <property type="entry name" value="S-adenosyl-L-methionine-dependent methyltransferases"/>
    <property type="match status" value="1"/>
</dbReference>
<dbReference type="PANTHER" id="PTHR10629">
    <property type="entry name" value="CYTOSINE-SPECIFIC METHYLTRANSFERASE"/>
    <property type="match status" value="1"/>
</dbReference>
<dbReference type="PANTHER" id="PTHR10629:SF34">
    <property type="entry name" value="DNA (CYTOSINE-5)-METHYLTRANSFERASE CMT2"/>
    <property type="match status" value="1"/>
</dbReference>
<dbReference type="AlphaFoldDB" id="A5AE27"/>
<dbReference type="GO" id="GO:0032259">
    <property type="term" value="P:methylation"/>
    <property type="evidence" value="ECO:0007669"/>
    <property type="project" value="UniProtKB-KW"/>
</dbReference>
<evidence type="ECO:0000256" key="3">
    <source>
        <dbReference type="ARBA" id="ARBA00022679"/>
    </source>
</evidence>
<organism evidence="5">
    <name type="scientific">Vitis vinifera</name>
    <name type="common">Grape</name>
    <dbReference type="NCBI Taxonomy" id="29760"/>
    <lineage>
        <taxon>Eukaryota</taxon>
        <taxon>Viridiplantae</taxon>
        <taxon>Streptophyta</taxon>
        <taxon>Embryophyta</taxon>
        <taxon>Tracheophyta</taxon>
        <taxon>Spermatophyta</taxon>
        <taxon>Magnoliopsida</taxon>
        <taxon>eudicotyledons</taxon>
        <taxon>Gunneridae</taxon>
        <taxon>Pentapetalae</taxon>
        <taxon>rosids</taxon>
        <taxon>Vitales</taxon>
        <taxon>Vitaceae</taxon>
        <taxon>Viteae</taxon>
        <taxon>Vitis</taxon>
    </lineage>
</organism>
<evidence type="ECO:0000256" key="4">
    <source>
        <dbReference type="ARBA" id="ARBA00022691"/>
    </source>
</evidence>
<name>A5AE27_VITVI</name>
<dbReference type="ExpressionAtlas" id="A5AE27">
    <property type="expression patterns" value="baseline and differential"/>
</dbReference>
<gene>
    <name evidence="5" type="ORF">VITISV_020830</name>
</gene>
<protein>
    <recommendedName>
        <fullName evidence="1">DNA (cytosine-5-)-methyltransferase</fullName>
        <ecNumber evidence="1">2.1.1.37</ecNumber>
    </recommendedName>
</protein>